<evidence type="ECO:0000256" key="6">
    <source>
        <dbReference type="ARBA" id="ARBA00023163"/>
    </source>
</evidence>
<feature type="region of interest" description="Disordered" evidence="10">
    <location>
        <begin position="234"/>
        <end position="340"/>
    </location>
</feature>
<gene>
    <name evidence="9" type="primary">MED19</name>
    <name evidence="11" type="ORF">BP5553_09455</name>
</gene>
<evidence type="ECO:0000256" key="1">
    <source>
        <dbReference type="ARBA" id="ARBA00004123"/>
    </source>
</evidence>
<organism evidence="11 12">
    <name type="scientific">Venustampulla echinocandica</name>
    <dbReference type="NCBI Taxonomy" id="2656787"/>
    <lineage>
        <taxon>Eukaryota</taxon>
        <taxon>Fungi</taxon>
        <taxon>Dikarya</taxon>
        <taxon>Ascomycota</taxon>
        <taxon>Pezizomycotina</taxon>
        <taxon>Leotiomycetes</taxon>
        <taxon>Helotiales</taxon>
        <taxon>Pleuroascaceae</taxon>
        <taxon>Venustampulla</taxon>
    </lineage>
</organism>
<name>A0A370TCR9_9HELO</name>
<comment type="caution">
    <text evidence="11">The sequence shown here is derived from an EMBL/GenBank/DDBJ whole genome shotgun (WGS) entry which is preliminary data.</text>
</comment>
<comment type="subunit">
    <text evidence="9">Component of the Mediator complex.</text>
</comment>
<proteinExistence type="inferred from homology"/>
<dbReference type="OrthoDB" id="2160599at2759"/>
<comment type="function">
    <text evidence="9">Component of the Mediator complex, a coactivator involved in the regulated transcription of nearly all RNA polymerase II-dependent genes. Mediator functions as a bridge to convey information from gene-specific regulatory proteins to the basal RNA polymerase II transcription machinery. Mediator is recruited to promoters by direct interactions with regulatory proteins and serves as a scaffold for the assembly of a functional preinitiation complex with RNA polymerase II and the general transcription factors.</text>
</comment>
<keyword evidence="5 9" id="KW-0010">Activator</keyword>
<keyword evidence="7 9" id="KW-0539">Nucleus</keyword>
<evidence type="ECO:0000256" key="4">
    <source>
        <dbReference type="ARBA" id="ARBA00023015"/>
    </source>
</evidence>
<evidence type="ECO:0000313" key="12">
    <source>
        <dbReference type="Proteomes" id="UP000254866"/>
    </source>
</evidence>
<evidence type="ECO:0000256" key="2">
    <source>
        <dbReference type="ARBA" id="ARBA00009259"/>
    </source>
</evidence>
<dbReference type="STRING" id="2656787.A0A370TCR9"/>
<dbReference type="AlphaFoldDB" id="A0A370TCR9"/>
<dbReference type="EMBL" id="NPIC01000011">
    <property type="protein sequence ID" value="RDL32053.1"/>
    <property type="molecule type" value="Genomic_DNA"/>
</dbReference>
<keyword evidence="6 9" id="KW-0804">Transcription</keyword>
<keyword evidence="12" id="KW-1185">Reference proteome</keyword>
<keyword evidence="4 9" id="KW-0805">Transcription regulation</keyword>
<dbReference type="GO" id="GO:0003712">
    <property type="term" value="F:transcription coregulator activity"/>
    <property type="evidence" value="ECO:0007669"/>
    <property type="project" value="InterPro"/>
</dbReference>
<dbReference type="GO" id="GO:0006357">
    <property type="term" value="P:regulation of transcription by RNA polymerase II"/>
    <property type="evidence" value="ECO:0007669"/>
    <property type="project" value="InterPro"/>
</dbReference>
<feature type="compositionally biased region" description="Basic and acidic residues" evidence="10">
    <location>
        <begin position="64"/>
        <end position="87"/>
    </location>
</feature>
<sequence length="340" mass="36770">MPSDHPQTPESPTHTSSVATDPHTKASTSPQFTNSLPTPAHSINGSMSSLASEIVPEGALHVESSNKRKRDPEDHGNREQKKVHVEDSRLSIEDLHLDVGEKYLLCRTPHPGQRPQLSQDLFGLYGLDSIAQSVARTNPDGSKNPLRKTYKKYIKTLGLSGAFDVGKKDVDAPDTLFALLSQPDEEWEAQNARGQEISSGLPEAVKASMGAALKMSRGKISKSSWDDSVLGEIATRPPPEPAKVIHNAARNPVSQNVGMARPAKGDIPRPKRNVKKRSYGDSSFEGYGEGFVDDDNQDTGYSTGEGDDRSGRKRPKKSAPGHSFQGPVRQTSYGPGMVGV</sequence>
<feature type="compositionally biased region" description="Polar residues" evidence="10">
    <location>
        <begin position="1"/>
        <end position="51"/>
    </location>
</feature>
<evidence type="ECO:0000256" key="9">
    <source>
        <dbReference type="RuleBase" id="RU364151"/>
    </source>
</evidence>
<dbReference type="Pfam" id="PF08633">
    <property type="entry name" value="Rox3"/>
    <property type="match status" value="1"/>
</dbReference>
<feature type="region of interest" description="Disordered" evidence="10">
    <location>
        <begin position="1"/>
        <end position="87"/>
    </location>
</feature>
<evidence type="ECO:0000313" key="11">
    <source>
        <dbReference type="EMBL" id="RDL32053.1"/>
    </source>
</evidence>
<evidence type="ECO:0000256" key="7">
    <source>
        <dbReference type="ARBA" id="ARBA00023242"/>
    </source>
</evidence>
<evidence type="ECO:0000256" key="10">
    <source>
        <dbReference type="SAM" id="MobiDB-lite"/>
    </source>
</evidence>
<accession>A0A370TCR9</accession>
<comment type="subcellular location">
    <subcellularLocation>
        <location evidence="1 9">Nucleus</location>
    </subcellularLocation>
</comment>
<evidence type="ECO:0000256" key="8">
    <source>
        <dbReference type="ARBA" id="ARBA00032018"/>
    </source>
</evidence>
<protein>
    <recommendedName>
        <fullName evidence="3 9">Mediator of RNA polymerase II transcription subunit 19</fullName>
    </recommendedName>
    <alternativeName>
        <fullName evidence="8 9">Mediator complex subunit 19</fullName>
    </alternativeName>
</protein>
<evidence type="ECO:0000256" key="3">
    <source>
        <dbReference type="ARBA" id="ARBA00019615"/>
    </source>
</evidence>
<comment type="similarity">
    <text evidence="2 9">Belongs to the Mediator complex subunit 19 family.</text>
</comment>
<dbReference type="Proteomes" id="UP000254866">
    <property type="component" value="Unassembled WGS sequence"/>
</dbReference>
<dbReference type="InterPro" id="IPR013942">
    <property type="entry name" value="Mediator_Med19_fun"/>
</dbReference>
<dbReference type="GO" id="GO:0016592">
    <property type="term" value="C:mediator complex"/>
    <property type="evidence" value="ECO:0007669"/>
    <property type="project" value="InterPro"/>
</dbReference>
<reference evidence="11 12" key="1">
    <citation type="journal article" date="2018" name="IMA Fungus">
        <title>IMA Genome-F 9: Draft genome sequence of Annulohypoxylon stygium, Aspergillus mulundensis, Berkeleyomyces basicola (syn. Thielaviopsis basicola), Ceratocystis smalleyi, two Cercospora beticola strains, Coleophoma cylindrospora, Fusarium fracticaudum, Phialophora cf. hyalina, and Morchella septimelata.</title>
        <authorList>
            <person name="Wingfield B.D."/>
            <person name="Bills G.F."/>
            <person name="Dong Y."/>
            <person name="Huang W."/>
            <person name="Nel W.J."/>
            <person name="Swalarsk-Parry B.S."/>
            <person name="Vaghefi N."/>
            <person name="Wilken P.M."/>
            <person name="An Z."/>
            <person name="de Beer Z.W."/>
            <person name="De Vos L."/>
            <person name="Chen L."/>
            <person name="Duong T.A."/>
            <person name="Gao Y."/>
            <person name="Hammerbacher A."/>
            <person name="Kikkert J.R."/>
            <person name="Li Y."/>
            <person name="Li H."/>
            <person name="Li K."/>
            <person name="Li Q."/>
            <person name="Liu X."/>
            <person name="Ma X."/>
            <person name="Naidoo K."/>
            <person name="Pethybridge S.J."/>
            <person name="Sun J."/>
            <person name="Steenkamp E.T."/>
            <person name="van der Nest M.A."/>
            <person name="van Wyk S."/>
            <person name="Wingfield M.J."/>
            <person name="Xiong C."/>
            <person name="Yue Q."/>
            <person name="Zhang X."/>
        </authorList>
    </citation>
    <scope>NUCLEOTIDE SEQUENCE [LARGE SCALE GENOMIC DNA]</scope>
    <source>
        <strain evidence="11 12">BP 5553</strain>
    </source>
</reference>
<evidence type="ECO:0000256" key="5">
    <source>
        <dbReference type="ARBA" id="ARBA00023159"/>
    </source>
</evidence>